<accession>A0A8X6M5P0</accession>
<dbReference type="PROSITE" id="PS51406">
    <property type="entry name" value="FIBRINOGEN_C_2"/>
    <property type="match status" value="1"/>
</dbReference>
<keyword evidence="3" id="KW-1185">Reference proteome</keyword>
<dbReference type="EMBL" id="BMAV01024068">
    <property type="protein sequence ID" value="GFS29851.1"/>
    <property type="molecule type" value="Genomic_DNA"/>
</dbReference>
<protein>
    <submittedName>
        <fullName evidence="2">Techylectin-5A</fullName>
    </submittedName>
</protein>
<dbReference type="OrthoDB" id="6431255at2759"/>
<dbReference type="Proteomes" id="UP000886998">
    <property type="component" value="Unassembled WGS sequence"/>
</dbReference>
<dbReference type="InterPro" id="IPR014716">
    <property type="entry name" value="Fibrinogen_a/b/g_C_1"/>
</dbReference>
<dbReference type="GO" id="GO:0005615">
    <property type="term" value="C:extracellular space"/>
    <property type="evidence" value="ECO:0007669"/>
    <property type="project" value="TreeGrafter"/>
</dbReference>
<evidence type="ECO:0000259" key="1">
    <source>
        <dbReference type="PROSITE" id="PS51406"/>
    </source>
</evidence>
<dbReference type="Pfam" id="PF00147">
    <property type="entry name" value="Fibrinogen_C"/>
    <property type="match status" value="1"/>
</dbReference>
<feature type="non-terminal residue" evidence="2">
    <location>
        <position position="89"/>
    </location>
</feature>
<dbReference type="InterPro" id="IPR036056">
    <property type="entry name" value="Fibrinogen-like_C"/>
</dbReference>
<gene>
    <name evidence="2" type="ORF">TNIN_57771</name>
</gene>
<evidence type="ECO:0000313" key="2">
    <source>
        <dbReference type="EMBL" id="GFS29851.1"/>
    </source>
</evidence>
<reference evidence="2" key="1">
    <citation type="submission" date="2020-08" db="EMBL/GenBank/DDBJ databases">
        <title>Multicomponent nature underlies the extraordinary mechanical properties of spider dragline silk.</title>
        <authorList>
            <person name="Kono N."/>
            <person name="Nakamura H."/>
            <person name="Mori M."/>
            <person name="Yoshida Y."/>
            <person name="Ohtoshi R."/>
            <person name="Malay A.D."/>
            <person name="Moran D.A.P."/>
            <person name="Tomita M."/>
            <person name="Numata K."/>
            <person name="Arakawa K."/>
        </authorList>
    </citation>
    <scope>NUCLEOTIDE SEQUENCE</scope>
</reference>
<sequence length="89" mass="10770">VIQRRGSFWKQHNFHQNWQSYKVGFGSINRDFWLGNENIYNLTNQGTWEIRFDLTDKLGEARYAVYNNFRIEDENFDYTLHIGNYRGNA</sequence>
<dbReference type="PANTHER" id="PTHR19143:SF394">
    <property type="entry name" value="ANGIOPOIETIN-RELATED PROTEIN 3-LIKE"/>
    <property type="match status" value="1"/>
</dbReference>
<name>A0A8X6M5P0_9ARAC</name>
<dbReference type="AlphaFoldDB" id="A0A8X6M5P0"/>
<organism evidence="2 3">
    <name type="scientific">Trichonephila inaurata madagascariensis</name>
    <dbReference type="NCBI Taxonomy" id="2747483"/>
    <lineage>
        <taxon>Eukaryota</taxon>
        <taxon>Metazoa</taxon>
        <taxon>Ecdysozoa</taxon>
        <taxon>Arthropoda</taxon>
        <taxon>Chelicerata</taxon>
        <taxon>Arachnida</taxon>
        <taxon>Araneae</taxon>
        <taxon>Araneomorphae</taxon>
        <taxon>Entelegynae</taxon>
        <taxon>Araneoidea</taxon>
        <taxon>Nephilidae</taxon>
        <taxon>Trichonephila</taxon>
        <taxon>Trichonephila inaurata</taxon>
    </lineage>
</organism>
<feature type="non-terminal residue" evidence="2">
    <location>
        <position position="1"/>
    </location>
</feature>
<dbReference type="PANTHER" id="PTHR19143">
    <property type="entry name" value="FIBRINOGEN/TENASCIN/ANGIOPOEITIN"/>
    <property type="match status" value="1"/>
</dbReference>
<dbReference type="InterPro" id="IPR002181">
    <property type="entry name" value="Fibrinogen_a/b/g_C_dom"/>
</dbReference>
<comment type="caution">
    <text evidence="2">The sequence shown here is derived from an EMBL/GenBank/DDBJ whole genome shotgun (WGS) entry which is preliminary data.</text>
</comment>
<evidence type="ECO:0000313" key="3">
    <source>
        <dbReference type="Proteomes" id="UP000886998"/>
    </source>
</evidence>
<dbReference type="SMART" id="SM00186">
    <property type="entry name" value="FBG"/>
    <property type="match status" value="1"/>
</dbReference>
<feature type="domain" description="Fibrinogen C-terminal" evidence="1">
    <location>
        <begin position="1"/>
        <end position="89"/>
    </location>
</feature>
<proteinExistence type="predicted"/>
<dbReference type="SUPFAM" id="SSF56496">
    <property type="entry name" value="Fibrinogen C-terminal domain-like"/>
    <property type="match status" value="1"/>
</dbReference>
<dbReference type="InterPro" id="IPR050373">
    <property type="entry name" value="Fibrinogen_C-term_domain"/>
</dbReference>
<dbReference type="Gene3D" id="3.90.215.10">
    <property type="entry name" value="Gamma Fibrinogen, chain A, domain 1"/>
    <property type="match status" value="1"/>
</dbReference>